<dbReference type="Proteomes" id="UP000253370">
    <property type="component" value="Unassembled WGS sequence"/>
</dbReference>
<keyword evidence="10" id="KW-0732">Signal</keyword>
<dbReference type="AlphaFoldDB" id="A0A365UB40"/>
<dbReference type="GO" id="GO:0042773">
    <property type="term" value="P:ATP synthesis coupled electron transport"/>
    <property type="evidence" value="ECO:0007669"/>
    <property type="project" value="InterPro"/>
</dbReference>
<accession>A0A365UB40</accession>
<evidence type="ECO:0000313" key="12">
    <source>
        <dbReference type="EMBL" id="RBI86433.1"/>
    </source>
</evidence>
<evidence type="ECO:0000259" key="11">
    <source>
        <dbReference type="Pfam" id="PF00361"/>
    </source>
</evidence>
<dbReference type="GO" id="GO:0008137">
    <property type="term" value="F:NADH dehydrogenase (ubiquinone) activity"/>
    <property type="evidence" value="ECO:0007669"/>
    <property type="project" value="InterPro"/>
</dbReference>
<evidence type="ECO:0000256" key="5">
    <source>
        <dbReference type="ARBA" id="ARBA00022692"/>
    </source>
</evidence>
<evidence type="ECO:0000256" key="7">
    <source>
        <dbReference type="ARBA" id="ARBA00023136"/>
    </source>
</evidence>
<dbReference type="EMBL" id="QNTQ01000005">
    <property type="protein sequence ID" value="RBI86433.1"/>
    <property type="molecule type" value="Genomic_DNA"/>
</dbReference>
<keyword evidence="5 8" id="KW-0812">Transmembrane</keyword>
<comment type="similarity">
    <text evidence="3">Belongs to the CPA3 antiporters (TC 2.A.63) subunit D family.</text>
</comment>
<evidence type="ECO:0000256" key="9">
    <source>
        <dbReference type="SAM" id="Phobius"/>
    </source>
</evidence>
<evidence type="ECO:0000256" key="8">
    <source>
        <dbReference type="RuleBase" id="RU000320"/>
    </source>
</evidence>
<comment type="function">
    <text evidence="1">NDH-1 shuttles electrons from NADH, via FMN and iron-sulfur (Fe-S) centers, to quinones in the respiratory chain. The immediate electron acceptor for the enzyme in this species is believed to be ubiquinone. Couples the redox reaction to proton translocation (for every two electrons transferred, four hydrogen ions are translocated across the cytoplasmic membrane), and thus conserves the redox energy in a proton gradient.</text>
</comment>
<keyword evidence="4" id="KW-1003">Cell membrane</keyword>
<feature type="transmembrane region" description="Helical" evidence="9">
    <location>
        <begin position="96"/>
        <end position="116"/>
    </location>
</feature>
<dbReference type="InterPro" id="IPR001750">
    <property type="entry name" value="ND/Mrp_TM"/>
</dbReference>
<keyword evidence="7 9" id="KW-0472">Membrane</keyword>
<feature type="transmembrane region" description="Helical" evidence="9">
    <location>
        <begin position="288"/>
        <end position="307"/>
    </location>
</feature>
<dbReference type="InterPro" id="IPR050586">
    <property type="entry name" value="CPA3_Na-H_Antiporter_D"/>
</dbReference>
<dbReference type="OrthoDB" id="9768329at2"/>
<comment type="subcellular location">
    <subcellularLocation>
        <location evidence="2">Cell membrane</location>
        <topology evidence="2">Multi-pass membrane protein</topology>
    </subcellularLocation>
    <subcellularLocation>
        <location evidence="8">Membrane</location>
        <topology evidence="8">Multi-pass membrane protein</topology>
    </subcellularLocation>
</comment>
<feature type="domain" description="NADH:quinone oxidoreductase/Mrp antiporter transmembrane" evidence="11">
    <location>
        <begin position="118"/>
        <end position="401"/>
    </location>
</feature>
<feature type="transmembrane region" description="Helical" evidence="9">
    <location>
        <begin position="313"/>
        <end position="335"/>
    </location>
</feature>
<dbReference type="PANTHER" id="PTHR42703:SF1">
    <property type="entry name" value="NA(+)_H(+) ANTIPORTER SUBUNIT D1"/>
    <property type="match status" value="1"/>
</dbReference>
<dbReference type="GO" id="GO:0005886">
    <property type="term" value="C:plasma membrane"/>
    <property type="evidence" value="ECO:0007669"/>
    <property type="project" value="UniProtKB-SubCell"/>
</dbReference>
<evidence type="ECO:0000256" key="3">
    <source>
        <dbReference type="ARBA" id="ARBA00005346"/>
    </source>
</evidence>
<dbReference type="Pfam" id="PF00361">
    <property type="entry name" value="Proton_antipo_M"/>
    <property type="match status" value="1"/>
</dbReference>
<dbReference type="PRINTS" id="PR01437">
    <property type="entry name" value="NUOXDRDTASE4"/>
</dbReference>
<reference evidence="12 13" key="1">
    <citation type="submission" date="2018-07" db="EMBL/GenBank/DDBJ databases">
        <title>Rhodosalinus sp. strain E84T genomic sequence and assembly.</title>
        <authorList>
            <person name="Liu Z.-W."/>
            <person name="Lu D.-C."/>
        </authorList>
    </citation>
    <scope>NUCLEOTIDE SEQUENCE [LARGE SCALE GENOMIC DNA]</scope>
    <source>
        <strain evidence="12 13">E84</strain>
    </source>
</reference>
<feature type="transmembrane region" description="Helical" evidence="9">
    <location>
        <begin position="395"/>
        <end position="414"/>
    </location>
</feature>
<dbReference type="InterPro" id="IPR003918">
    <property type="entry name" value="NADH_UbQ_OxRdtase"/>
</dbReference>
<evidence type="ECO:0000256" key="4">
    <source>
        <dbReference type="ARBA" id="ARBA00022475"/>
    </source>
</evidence>
<evidence type="ECO:0000256" key="2">
    <source>
        <dbReference type="ARBA" id="ARBA00004651"/>
    </source>
</evidence>
<gene>
    <name evidence="12" type="ORF">DRV85_06585</name>
</gene>
<feature type="signal peptide" evidence="10">
    <location>
        <begin position="1"/>
        <end position="23"/>
    </location>
</feature>
<keyword evidence="13" id="KW-1185">Reference proteome</keyword>
<feature type="transmembrane region" description="Helical" evidence="9">
    <location>
        <begin position="229"/>
        <end position="248"/>
    </location>
</feature>
<name>A0A365UB40_9RHOB</name>
<organism evidence="12 13">
    <name type="scientific">Rhodosalinus halophilus</name>
    <dbReference type="NCBI Taxonomy" id="2259333"/>
    <lineage>
        <taxon>Bacteria</taxon>
        <taxon>Pseudomonadati</taxon>
        <taxon>Pseudomonadota</taxon>
        <taxon>Alphaproteobacteria</taxon>
        <taxon>Rhodobacterales</taxon>
        <taxon>Paracoccaceae</taxon>
        <taxon>Rhodosalinus</taxon>
    </lineage>
</organism>
<feature type="transmembrane region" description="Helical" evidence="9">
    <location>
        <begin position="260"/>
        <end position="281"/>
    </location>
</feature>
<evidence type="ECO:0000313" key="13">
    <source>
        <dbReference type="Proteomes" id="UP000253370"/>
    </source>
</evidence>
<dbReference type="PANTHER" id="PTHR42703">
    <property type="entry name" value="NADH DEHYDROGENASE"/>
    <property type="match status" value="1"/>
</dbReference>
<feature type="transmembrane region" description="Helical" evidence="9">
    <location>
        <begin position="195"/>
        <end position="217"/>
    </location>
</feature>
<proteinExistence type="inferred from homology"/>
<keyword evidence="6 9" id="KW-1133">Transmembrane helix</keyword>
<feature type="chain" id="PRO_5016976069" description="NADH:quinone oxidoreductase/Mrp antiporter transmembrane domain-containing protein" evidence="10">
    <location>
        <begin position="24"/>
        <end position="472"/>
    </location>
</feature>
<evidence type="ECO:0000256" key="1">
    <source>
        <dbReference type="ARBA" id="ARBA00002378"/>
    </source>
</evidence>
<evidence type="ECO:0000256" key="6">
    <source>
        <dbReference type="ARBA" id="ARBA00022989"/>
    </source>
</evidence>
<protein>
    <recommendedName>
        <fullName evidence="11">NADH:quinone oxidoreductase/Mrp antiporter transmembrane domain-containing protein</fullName>
    </recommendedName>
</protein>
<feature type="transmembrane region" description="Helical" evidence="9">
    <location>
        <begin position="154"/>
        <end position="175"/>
    </location>
</feature>
<feature type="transmembrane region" description="Helical" evidence="9">
    <location>
        <begin position="122"/>
        <end position="142"/>
    </location>
</feature>
<feature type="transmembrane region" description="Helical" evidence="9">
    <location>
        <begin position="356"/>
        <end position="375"/>
    </location>
</feature>
<sequence length="472" mass="47211">MPLGGALAAVAFPAGVARGAALAAAAGTVAAALAVASEVAAGAPPRIALGGWPPPLGIALAADGLSAALLVTTAAVMAAVLLAARHTMAAGLAGPRIAFGFWPLALMLWAALNAVFVSRDLFNLYVGIELLSLAAVGLVAIGGKPEALAAAMRYMLFALAGSLLYLAGVALIYAAHGALDIDLLASRRPSGTDALALALMTAGLTAKTALFPFHVWLPPAHAGAPAPASAMLSALVPKASFVILLRLWTEALPDEASPAALTLIGALGVAAVVWGSLGALAQSRVKLIVAYSTVAQIGYLFAVFPLLPLAQAAWSGVIFLALSHALAKAAMFLAVGQWMAAAGGDRLEELRGLAQAMPMSAFAFALAAVTLAGLPPSGGFLGKYMVMTAAFTAGQWVWALPMALGGLLAAAYLYRPLAALFAREGASVAAPSRARQAVPLALAGGGIALGLASAEPLALLANGQPPIQAVVR</sequence>
<comment type="caution">
    <text evidence="12">The sequence shown here is derived from an EMBL/GenBank/DDBJ whole genome shotgun (WGS) entry which is preliminary data.</text>
</comment>
<evidence type="ECO:0000256" key="10">
    <source>
        <dbReference type="SAM" id="SignalP"/>
    </source>
</evidence>
<feature type="transmembrane region" description="Helical" evidence="9">
    <location>
        <begin position="56"/>
        <end position="84"/>
    </location>
</feature>